<organism evidence="4 5">
    <name type="scientific">Lomentospora prolificans</name>
    <dbReference type="NCBI Taxonomy" id="41688"/>
    <lineage>
        <taxon>Eukaryota</taxon>
        <taxon>Fungi</taxon>
        <taxon>Dikarya</taxon>
        <taxon>Ascomycota</taxon>
        <taxon>Pezizomycotina</taxon>
        <taxon>Sordariomycetes</taxon>
        <taxon>Hypocreomycetidae</taxon>
        <taxon>Microascales</taxon>
        <taxon>Microascaceae</taxon>
        <taxon>Lomentospora</taxon>
    </lineage>
</organism>
<evidence type="ECO:0000313" key="5">
    <source>
        <dbReference type="Proteomes" id="UP000233524"/>
    </source>
</evidence>
<dbReference type="SUPFAM" id="SSF52540">
    <property type="entry name" value="P-loop containing nucleoside triphosphate hydrolases"/>
    <property type="match status" value="1"/>
</dbReference>
<dbReference type="STRING" id="41688.A0A2N3N4J8"/>
<reference evidence="4 5" key="1">
    <citation type="journal article" date="2017" name="G3 (Bethesda)">
        <title>First Draft Genome Sequence of the Pathogenic Fungus Lomentospora prolificans (Formerly Scedosporium prolificans).</title>
        <authorList>
            <person name="Luo R."/>
            <person name="Zimin A."/>
            <person name="Workman R."/>
            <person name="Fan Y."/>
            <person name="Pertea G."/>
            <person name="Grossman N."/>
            <person name="Wear M.P."/>
            <person name="Jia B."/>
            <person name="Miller H."/>
            <person name="Casadevall A."/>
            <person name="Timp W."/>
            <person name="Zhang S.X."/>
            <person name="Salzberg S.L."/>
        </authorList>
    </citation>
    <scope>NUCLEOTIDE SEQUENCE [LARGE SCALE GENOMIC DNA]</scope>
    <source>
        <strain evidence="4 5">JHH-5317</strain>
    </source>
</reference>
<evidence type="ECO:0000313" key="4">
    <source>
        <dbReference type="EMBL" id="PKS07357.1"/>
    </source>
</evidence>
<evidence type="ECO:0000256" key="2">
    <source>
        <dbReference type="SAM" id="MobiDB-lite"/>
    </source>
</evidence>
<keyword evidence="1" id="KW-0175">Coiled coil</keyword>
<feature type="coiled-coil region" evidence="1">
    <location>
        <begin position="228"/>
        <end position="283"/>
    </location>
</feature>
<evidence type="ECO:0000256" key="1">
    <source>
        <dbReference type="SAM" id="Coils"/>
    </source>
</evidence>
<keyword evidence="5" id="KW-1185">Reference proteome</keyword>
<accession>A0A2N3N4J8</accession>
<proteinExistence type="predicted"/>
<sequence length="329" mass="37297">MRALAPLVDKDGFNSDGEKEIVLAVMGVTGAGKSYFIKQLTGQDVELGHGLEACTQTVQSIRMRYQNMNVTILDSPGFNDTYRTDTDVLLDITSYLSTVYTQGFKLSGIIYLHSISHKKMEGSSRMSLLMFRKLVGDAALGNVILATTQWADVPEADGAKREDELMAKFWKPLVDEGARSVRYKGDHDSAVEIMKMVLAEPRVVLDIQRELVDERKPLLETAAGYTLNEQLVEMQQKYERQLNLVKEEMASKDEAHEELSQIVKQLEDQLASVRAQHTKMKDRETAAARESLRVQDQIRKFTRPFRRRRETSRRGLADEVEHGDSSLLR</sequence>
<evidence type="ECO:0000259" key="3">
    <source>
        <dbReference type="Pfam" id="PF01926"/>
    </source>
</evidence>
<name>A0A2N3N4J8_9PEZI</name>
<dbReference type="OrthoDB" id="8954335at2759"/>
<dbReference type="Proteomes" id="UP000233524">
    <property type="component" value="Unassembled WGS sequence"/>
</dbReference>
<feature type="region of interest" description="Disordered" evidence="2">
    <location>
        <begin position="303"/>
        <end position="329"/>
    </location>
</feature>
<dbReference type="InParanoid" id="A0A2N3N4J8"/>
<comment type="caution">
    <text evidence="4">The sequence shown here is derived from an EMBL/GenBank/DDBJ whole genome shotgun (WGS) entry which is preliminary data.</text>
</comment>
<dbReference type="VEuPathDB" id="FungiDB:jhhlp_005959"/>
<dbReference type="InterPro" id="IPR027417">
    <property type="entry name" value="P-loop_NTPase"/>
</dbReference>
<gene>
    <name evidence="4" type="ORF">jhhlp_005959</name>
</gene>
<dbReference type="InterPro" id="IPR006073">
    <property type="entry name" value="GTP-bd"/>
</dbReference>
<dbReference type="EMBL" id="NLAX01000701">
    <property type="protein sequence ID" value="PKS07357.1"/>
    <property type="molecule type" value="Genomic_DNA"/>
</dbReference>
<dbReference type="GO" id="GO:0005525">
    <property type="term" value="F:GTP binding"/>
    <property type="evidence" value="ECO:0007669"/>
    <property type="project" value="InterPro"/>
</dbReference>
<feature type="domain" description="G" evidence="3">
    <location>
        <begin position="23"/>
        <end position="79"/>
    </location>
</feature>
<dbReference type="Gene3D" id="3.40.50.300">
    <property type="entry name" value="P-loop containing nucleotide triphosphate hydrolases"/>
    <property type="match status" value="1"/>
</dbReference>
<protein>
    <recommendedName>
        <fullName evidence="3">G domain-containing protein</fullName>
    </recommendedName>
</protein>
<dbReference type="Pfam" id="PF01926">
    <property type="entry name" value="MMR_HSR1"/>
    <property type="match status" value="1"/>
</dbReference>
<feature type="compositionally biased region" description="Basic and acidic residues" evidence="2">
    <location>
        <begin position="312"/>
        <end position="329"/>
    </location>
</feature>
<dbReference type="AlphaFoldDB" id="A0A2N3N4J8"/>